<name>A0ABV5Z292_9STAP</name>
<feature type="chain" id="PRO_5047184157" description="Superoxide dismutase [Cu-Zn]" evidence="5">
    <location>
        <begin position="23"/>
        <end position="206"/>
    </location>
</feature>
<dbReference type="PANTHER" id="PTHR10003">
    <property type="entry name" value="SUPEROXIDE DISMUTASE CU-ZN -RELATED"/>
    <property type="match status" value="1"/>
</dbReference>
<feature type="region of interest" description="Disordered" evidence="4">
    <location>
        <begin position="112"/>
        <end position="144"/>
    </location>
</feature>
<keyword evidence="3" id="KW-0479">Metal-binding</keyword>
<feature type="compositionally biased region" description="Acidic residues" evidence="4">
    <location>
        <begin position="27"/>
        <end position="45"/>
    </location>
</feature>
<gene>
    <name evidence="7" type="ORF">ACFFLE_03750</name>
</gene>
<feature type="signal peptide" evidence="5">
    <location>
        <begin position="1"/>
        <end position="22"/>
    </location>
</feature>
<comment type="cofactor">
    <cofactor evidence="3">
        <name>Zn(2+)</name>
        <dbReference type="ChEBI" id="CHEBI:29105"/>
    </cofactor>
    <text evidence="3">Binds 1 zinc ion per subunit.</text>
</comment>
<comment type="similarity">
    <text evidence="1 3">Belongs to the Cu-Zn superoxide dismutase family.</text>
</comment>
<dbReference type="InterPro" id="IPR024134">
    <property type="entry name" value="SOD_Cu/Zn_/chaperone"/>
</dbReference>
<dbReference type="Proteomes" id="UP001589740">
    <property type="component" value="Unassembled WGS sequence"/>
</dbReference>
<comment type="catalytic activity">
    <reaction evidence="3">
        <text>2 superoxide + 2 H(+) = H2O2 + O2</text>
        <dbReference type="Rhea" id="RHEA:20696"/>
        <dbReference type="ChEBI" id="CHEBI:15378"/>
        <dbReference type="ChEBI" id="CHEBI:15379"/>
        <dbReference type="ChEBI" id="CHEBI:16240"/>
        <dbReference type="ChEBI" id="CHEBI:18421"/>
        <dbReference type="EC" id="1.15.1.1"/>
    </reaction>
</comment>
<keyword evidence="3" id="KW-0862">Zinc</keyword>
<dbReference type="InterPro" id="IPR018152">
    <property type="entry name" value="SOD_Cu/Zn_BS"/>
</dbReference>
<evidence type="ECO:0000313" key="8">
    <source>
        <dbReference type="Proteomes" id="UP001589740"/>
    </source>
</evidence>
<dbReference type="SUPFAM" id="SSF49329">
    <property type="entry name" value="Cu,Zn superoxide dismutase-like"/>
    <property type="match status" value="1"/>
</dbReference>
<evidence type="ECO:0000313" key="7">
    <source>
        <dbReference type="EMBL" id="MFB9860219.1"/>
    </source>
</evidence>
<dbReference type="Gene3D" id="2.60.40.200">
    <property type="entry name" value="Superoxide dismutase, copper/zinc binding domain"/>
    <property type="match status" value="1"/>
</dbReference>
<comment type="function">
    <text evidence="2">Destroys radicals which are normally produced within the cells and which are toxic to biological systems. May play a role in favoring mycobacterial survival in phagocytes.</text>
</comment>
<dbReference type="CDD" id="cd00305">
    <property type="entry name" value="Cu-Zn_Superoxide_Dismutase"/>
    <property type="match status" value="1"/>
</dbReference>
<dbReference type="InterPro" id="IPR001424">
    <property type="entry name" value="SOD_Cu_Zn_dom"/>
</dbReference>
<dbReference type="InterPro" id="IPR036423">
    <property type="entry name" value="SOD-like_Cu/Zn_dom_sf"/>
</dbReference>
<evidence type="ECO:0000256" key="3">
    <source>
        <dbReference type="RuleBase" id="RU000393"/>
    </source>
</evidence>
<keyword evidence="3" id="KW-0186">Copper</keyword>
<dbReference type="EC" id="1.15.1.1" evidence="3"/>
<evidence type="ECO:0000259" key="6">
    <source>
        <dbReference type="Pfam" id="PF00080"/>
    </source>
</evidence>
<accession>A0ABV5Z292</accession>
<comment type="cofactor">
    <cofactor evidence="3">
        <name>Cu cation</name>
        <dbReference type="ChEBI" id="CHEBI:23378"/>
    </cofactor>
    <text evidence="3">Binds 1 copper ion per subunit.</text>
</comment>
<feature type="region of interest" description="Disordered" evidence="4">
    <location>
        <begin position="24"/>
        <end position="62"/>
    </location>
</feature>
<evidence type="ECO:0000256" key="1">
    <source>
        <dbReference type="ARBA" id="ARBA00010457"/>
    </source>
</evidence>
<dbReference type="PROSITE" id="PS51257">
    <property type="entry name" value="PROKAR_LIPOPROTEIN"/>
    <property type="match status" value="1"/>
</dbReference>
<evidence type="ECO:0000256" key="5">
    <source>
        <dbReference type="SAM" id="SignalP"/>
    </source>
</evidence>
<dbReference type="RefSeq" id="WP_380569814.1">
    <property type="nucleotide sequence ID" value="NZ_JBHMAH010000009.1"/>
</dbReference>
<keyword evidence="8" id="KW-1185">Reference proteome</keyword>
<feature type="compositionally biased region" description="Basic and acidic residues" evidence="4">
    <location>
        <begin position="123"/>
        <end position="141"/>
    </location>
</feature>
<evidence type="ECO:0000256" key="2">
    <source>
        <dbReference type="ARBA" id="ARBA00024900"/>
    </source>
</evidence>
<keyword evidence="3" id="KW-0560">Oxidoreductase</keyword>
<organism evidence="7 8">
    <name type="scientific">Salinicoccus siamensis</name>
    <dbReference type="NCBI Taxonomy" id="381830"/>
    <lineage>
        <taxon>Bacteria</taxon>
        <taxon>Bacillati</taxon>
        <taxon>Bacillota</taxon>
        <taxon>Bacilli</taxon>
        <taxon>Bacillales</taxon>
        <taxon>Staphylococcaceae</taxon>
        <taxon>Salinicoccus</taxon>
    </lineage>
</organism>
<dbReference type="PROSITE" id="PS00332">
    <property type="entry name" value="SOD_CU_ZN_2"/>
    <property type="match status" value="1"/>
</dbReference>
<keyword evidence="5" id="KW-0732">Signal</keyword>
<reference evidence="7 8" key="1">
    <citation type="submission" date="2024-09" db="EMBL/GenBank/DDBJ databases">
        <authorList>
            <person name="Sun Q."/>
            <person name="Mori K."/>
        </authorList>
    </citation>
    <scope>NUCLEOTIDE SEQUENCE [LARGE SCALE GENOMIC DNA]</scope>
    <source>
        <strain evidence="7 8">JCM 12822</strain>
    </source>
</reference>
<evidence type="ECO:0000256" key="4">
    <source>
        <dbReference type="SAM" id="MobiDB-lite"/>
    </source>
</evidence>
<dbReference type="Pfam" id="PF00080">
    <property type="entry name" value="Sod_Cu"/>
    <property type="match status" value="1"/>
</dbReference>
<dbReference type="EMBL" id="JBHMAH010000009">
    <property type="protein sequence ID" value="MFB9860219.1"/>
    <property type="molecule type" value="Genomic_DNA"/>
</dbReference>
<protein>
    <recommendedName>
        <fullName evidence="3">Superoxide dismutase [Cu-Zn]</fullName>
        <ecNumber evidence="3">1.15.1.1</ecNumber>
    </recommendedName>
</protein>
<proteinExistence type="inferred from homology"/>
<comment type="caution">
    <text evidence="7">The sequence shown here is derived from an EMBL/GenBank/DDBJ whole genome shotgun (WGS) entry which is preliminary data.</text>
</comment>
<feature type="domain" description="Superoxide dismutase copper/zinc binding" evidence="6">
    <location>
        <begin position="70"/>
        <end position="202"/>
    </location>
</feature>
<sequence>MMKRWPILLLIAGLLLVISACSNNGEDSSDDTSQEMDEATTESTEESAGSNGEEMTVPLKDADGEEVAEATLTPAEAGVTVKLTGDGVADGEGEHGFHVHEKGVCEAPDFKSAGGHYNPNDANHGKEDPDGPHAGDFDNIKTDSNGNLEEVEFTTDQISLDEEAANTVMTEEGTALVIHEKTDDYSTQPSGDAGDRIACGVIAEPK</sequence>